<dbReference type="Pfam" id="PF03893">
    <property type="entry name" value="Lipase3_N"/>
    <property type="match status" value="1"/>
</dbReference>
<proteinExistence type="predicted"/>
<organism evidence="6 7">
    <name type="scientific">Paraphoma chrysanthemicola</name>
    <dbReference type="NCBI Taxonomy" id="798071"/>
    <lineage>
        <taxon>Eukaryota</taxon>
        <taxon>Fungi</taxon>
        <taxon>Dikarya</taxon>
        <taxon>Ascomycota</taxon>
        <taxon>Pezizomycotina</taxon>
        <taxon>Dothideomycetes</taxon>
        <taxon>Pleosporomycetidae</taxon>
        <taxon>Pleosporales</taxon>
        <taxon>Pleosporineae</taxon>
        <taxon>Phaeosphaeriaceae</taxon>
        <taxon>Paraphoma</taxon>
    </lineage>
</organism>
<evidence type="ECO:0000259" key="4">
    <source>
        <dbReference type="Pfam" id="PF01764"/>
    </source>
</evidence>
<evidence type="ECO:0000313" key="6">
    <source>
        <dbReference type="EMBL" id="KAH7078466.1"/>
    </source>
</evidence>
<dbReference type="Gene3D" id="3.40.50.1820">
    <property type="entry name" value="alpha/beta hydrolase"/>
    <property type="match status" value="1"/>
</dbReference>
<dbReference type="AlphaFoldDB" id="A0A8K0QZG6"/>
<dbReference type="PANTHER" id="PTHR46640">
    <property type="entry name" value="TRIACYLGLYCEROL LIPASE, PUTATIVE (AFU_ORTHOLOGUE AFUA_6G06510)-RELATED"/>
    <property type="match status" value="1"/>
</dbReference>
<keyword evidence="2 6" id="KW-0378">Hydrolase</keyword>
<protein>
    <submittedName>
        <fullName evidence="6">Alpha/Beta hydrolase protein</fullName>
    </submittedName>
</protein>
<dbReference type="GO" id="GO:0016042">
    <property type="term" value="P:lipid catabolic process"/>
    <property type="evidence" value="ECO:0007669"/>
    <property type="project" value="InterPro"/>
</dbReference>
<dbReference type="GO" id="GO:0016787">
    <property type="term" value="F:hydrolase activity"/>
    <property type="evidence" value="ECO:0007669"/>
    <property type="project" value="UniProtKB-KW"/>
</dbReference>
<dbReference type="InterPro" id="IPR051299">
    <property type="entry name" value="AB_hydrolase_lip/est"/>
</dbReference>
<feature type="chain" id="PRO_5035459825" evidence="3">
    <location>
        <begin position="20"/>
        <end position="318"/>
    </location>
</feature>
<evidence type="ECO:0000259" key="5">
    <source>
        <dbReference type="Pfam" id="PF03893"/>
    </source>
</evidence>
<dbReference type="EMBL" id="JAGMVJ010000017">
    <property type="protein sequence ID" value="KAH7078466.1"/>
    <property type="molecule type" value="Genomic_DNA"/>
</dbReference>
<keyword evidence="7" id="KW-1185">Reference proteome</keyword>
<dbReference type="InterPro" id="IPR005592">
    <property type="entry name" value="Mono/diacylglycerol_lipase_N"/>
</dbReference>
<name>A0A8K0QZG6_9PLEO</name>
<comment type="caution">
    <text evidence="6">The sequence shown here is derived from an EMBL/GenBank/DDBJ whole genome shotgun (WGS) entry which is preliminary data.</text>
</comment>
<dbReference type="PANTHER" id="PTHR46640:SF1">
    <property type="entry name" value="FUNGAL LIPASE-LIKE DOMAIN-CONTAINING PROTEIN-RELATED"/>
    <property type="match status" value="1"/>
</dbReference>
<sequence>MSFFYTVLLSVLLWITSDAAPLITEKRGIQANQLSSFKLMREYASAAYCATNFGSPGDQITCASGNCPQVEAADSATIVEYDREETDTDVAGYVAVDHTNKLIVVSFRGSTTIDAWITNFQFDTVNTDICSGCTAHRGFWNSWVDARDRVIPAVKQASTTYPSYQISASGHSLGGAIASFAAAQLRNSGFKVALYNFGSPRIGGSKISSYITNQPGGNFRVTHWNDPVPKVPLITMGYVHISPEYYINKPNKQDVGTGDIQVIDGAVNILKGNQAWIIPDVEAHRWYFGSAYTCDAKKSKRGVLEIRGVGDIEIFATF</sequence>
<dbReference type="CDD" id="cd00519">
    <property type="entry name" value="Lipase_3"/>
    <property type="match status" value="1"/>
</dbReference>
<feature type="domain" description="Fungal lipase-type" evidence="4">
    <location>
        <begin position="104"/>
        <end position="234"/>
    </location>
</feature>
<evidence type="ECO:0000256" key="2">
    <source>
        <dbReference type="ARBA" id="ARBA00022801"/>
    </source>
</evidence>
<feature type="domain" description="Mono-/di-acylglycerol lipase N-terminal" evidence="5">
    <location>
        <begin position="24"/>
        <end position="75"/>
    </location>
</feature>
<accession>A0A8K0QZG6</accession>
<dbReference type="SUPFAM" id="SSF53474">
    <property type="entry name" value="alpha/beta-Hydrolases"/>
    <property type="match status" value="1"/>
</dbReference>
<evidence type="ECO:0000256" key="3">
    <source>
        <dbReference type="SAM" id="SignalP"/>
    </source>
</evidence>
<dbReference type="InterPro" id="IPR029058">
    <property type="entry name" value="AB_hydrolase_fold"/>
</dbReference>
<dbReference type="Pfam" id="PF01764">
    <property type="entry name" value="Lipase_3"/>
    <property type="match status" value="1"/>
</dbReference>
<evidence type="ECO:0000313" key="7">
    <source>
        <dbReference type="Proteomes" id="UP000813461"/>
    </source>
</evidence>
<dbReference type="InterPro" id="IPR002921">
    <property type="entry name" value="Fungal_lipase-type"/>
</dbReference>
<reference evidence="6" key="1">
    <citation type="journal article" date="2021" name="Nat. Commun.">
        <title>Genetic determinants of endophytism in the Arabidopsis root mycobiome.</title>
        <authorList>
            <person name="Mesny F."/>
            <person name="Miyauchi S."/>
            <person name="Thiergart T."/>
            <person name="Pickel B."/>
            <person name="Atanasova L."/>
            <person name="Karlsson M."/>
            <person name="Huettel B."/>
            <person name="Barry K.W."/>
            <person name="Haridas S."/>
            <person name="Chen C."/>
            <person name="Bauer D."/>
            <person name="Andreopoulos W."/>
            <person name="Pangilinan J."/>
            <person name="LaButti K."/>
            <person name="Riley R."/>
            <person name="Lipzen A."/>
            <person name="Clum A."/>
            <person name="Drula E."/>
            <person name="Henrissat B."/>
            <person name="Kohler A."/>
            <person name="Grigoriev I.V."/>
            <person name="Martin F.M."/>
            <person name="Hacquard S."/>
        </authorList>
    </citation>
    <scope>NUCLEOTIDE SEQUENCE</scope>
    <source>
        <strain evidence="6">MPI-SDFR-AT-0120</strain>
    </source>
</reference>
<keyword evidence="1 3" id="KW-0732">Signal</keyword>
<dbReference type="OrthoDB" id="426718at2759"/>
<evidence type="ECO:0000256" key="1">
    <source>
        <dbReference type="ARBA" id="ARBA00022729"/>
    </source>
</evidence>
<dbReference type="Proteomes" id="UP000813461">
    <property type="component" value="Unassembled WGS sequence"/>
</dbReference>
<gene>
    <name evidence="6" type="ORF">FB567DRAFT_136553</name>
</gene>
<feature type="signal peptide" evidence="3">
    <location>
        <begin position="1"/>
        <end position="19"/>
    </location>
</feature>